<proteinExistence type="predicted"/>
<dbReference type="GO" id="GO:0003723">
    <property type="term" value="F:RNA binding"/>
    <property type="evidence" value="ECO:0007669"/>
    <property type="project" value="InterPro"/>
</dbReference>
<reference evidence="4 5" key="1">
    <citation type="journal article" date="2021" name="Hortic Res">
        <title>Chromosome-scale assembly of the Dendrobium chrysotoxum genome enhances the understanding of orchid evolution.</title>
        <authorList>
            <person name="Zhang Y."/>
            <person name="Zhang G.Q."/>
            <person name="Zhang D."/>
            <person name="Liu X.D."/>
            <person name="Xu X.Y."/>
            <person name="Sun W.H."/>
            <person name="Yu X."/>
            <person name="Zhu X."/>
            <person name="Wang Z.W."/>
            <person name="Zhao X."/>
            <person name="Zhong W.Y."/>
            <person name="Chen H."/>
            <person name="Yin W.L."/>
            <person name="Huang T."/>
            <person name="Niu S.C."/>
            <person name="Liu Z.J."/>
        </authorList>
    </citation>
    <scope>NUCLEOTIDE SEQUENCE [LARGE SCALE GENOMIC DNA]</scope>
    <source>
        <strain evidence="4">Lindl</strain>
    </source>
</reference>
<dbReference type="Pfam" id="PF14432">
    <property type="entry name" value="DYW_deaminase"/>
    <property type="match status" value="1"/>
</dbReference>
<dbReference type="InterPro" id="IPR011990">
    <property type="entry name" value="TPR-like_helical_dom_sf"/>
</dbReference>
<dbReference type="FunFam" id="1.25.40.10:FF:000031">
    <property type="entry name" value="Pentatricopeptide repeat-containing protein mitochondrial"/>
    <property type="match status" value="1"/>
</dbReference>
<keyword evidence="1" id="KW-0677">Repeat</keyword>
<dbReference type="FunFam" id="1.25.40.10:FF:000366">
    <property type="entry name" value="Pentatricopeptide (PPR) repeat-containing protein"/>
    <property type="match status" value="1"/>
</dbReference>
<dbReference type="EMBL" id="JAGFBR010000003">
    <property type="protein sequence ID" value="KAH0468986.1"/>
    <property type="molecule type" value="Genomic_DNA"/>
</dbReference>
<sequence length="832" mass="94617">MLLNCRSSPSSREPRFADTGNSRLIRESIGDGRPVLKLQLLHHRRKNNSGIKPSYYVALLQECSRKGLLEGGLQLHSDMIKRGLQSNYMLQAQLLNLYIKCESLLFARQIFDATNIRTSLISWNAMITAYCRSGLEEEALSMFFELQIYGLQPDEFTFSIVIRVAELLGNLPLGRQLHSLSIKQGYGQEEFVGNSLILMYASFFNLVDSVKVFRRIMKSDSPVSWNSLIDQLVENGCHNDGIKIYKQMHENRVAPTPLTLSSLLKACAAVEAISEGTQAHTQMIVRAFLPNLILETSLVDFYVKNGELEYGRRMFDRMEARNVVSWNSLIRGYSQAGQNEEALKQFQTMRRDGVAPDEYTLPALLSGAVQGESLPEEFRSLHAYIIKSGLQTNRFVATSLITMYIGMQSFDDSKLAFYDANSQDIGVWSAIISASTKITEGEVAFGLFYEMLDLEIEPNQFIFSSLFKVCGILSAMEMGKQIHAYCLKSRDFSDPATQNSLITMYSNCGCIEEAVKVFDLLKDPNIISFNSIISALAQHGHPEKAFKQFNRMELLNLKPDAITILNLQTAFNHAGLIKEGLHIFSSMEEKFGIKPRYPHYACVADLLARAGEIEESIKFIEQMPFKPETSLWRMILGACSKHQKIEIGKQVAQLLLELEPHEATNYVLLANNYARLGRWAEAENIRQEMNARGIEKEIGQSWIENNKRIHRFGVEDQSHPLTEDIYMKLRELIIEIKAAGYVPDVSFTVHDIGDDRREESLYYHSEKLAFAYGDLSTNQGVKLRIIKNMRVCGDCHQAYRYFSLITGREIVLRDNRRFHHFKCGVCSCGDYW</sequence>
<feature type="repeat" description="PPR" evidence="2">
    <location>
        <begin position="119"/>
        <end position="153"/>
    </location>
</feature>
<dbReference type="FunFam" id="1.25.40.10:FF:000682">
    <property type="entry name" value="Pentatricopeptide repeat-containing protein At3g16610"/>
    <property type="match status" value="1"/>
</dbReference>
<evidence type="ECO:0000256" key="1">
    <source>
        <dbReference type="ARBA" id="ARBA00022737"/>
    </source>
</evidence>
<feature type="repeat" description="PPR" evidence="2">
    <location>
        <begin position="662"/>
        <end position="696"/>
    </location>
</feature>
<dbReference type="Pfam" id="PF20431">
    <property type="entry name" value="E_motif"/>
    <property type="match status" value="1"/>
</dbReference>
<dbReference type="PANTHER" id="PTHR24015">
    <property type="entry name" value="OS07G0578800 PROTEIN-RELATED"/>
    <property type="match status" value="1"/>
</dbReference>
<evidence type="ECO:0000259" key="3">
    <source>
        <dbReference type="Pfam" id="PF14432"/>
    </source>
</evidence>
<dbReference type="Pfam" id="PF13041">
    <property type="entry name" value="PPR_2"/>
    <property type="match status" value="4"/>
</dbReference>
<dbReference type="Pfam" id="PF01535">
    <property type="entry name" value="PPR"/>
    <property type="match status" value="2"/>
</dbReference>
<accession>A0AAV7HJ52</accession>
<dbReference type="InterPro" id="IPR032867">
    <property type="entry name" value="DYW_dom"/>
</dbReference>
<feature type="repeat" description="PPR" evidence="2">
    <location>
        <begin position="52"/>
        <end position="86"/>
    </location>
</feature>
<dbReference type="NCBIfam" id="TIGR00756">
    <property type="entry name" value="PPR"/>
    <property type="match status" value="4"/>
</dbReference>
<feature type="repeat" description="PPR" evidence="2">
    <location>
        <begin position="525"/>
        <end position="559"/>
    </location>
</feature>
<dbReference type="PANTHER" id="PTHR24015:SF1915">
    <property type="entry name" value="OS03G0582100 PROTEIN"/>
    <property type="match status" value="1"/>
</dbReference>
<dbReference type="AlphaFoldDB" id="A0AAV7HJ52"/>
<dbReference type="InterPro" id="IPR046848">
    <property type="entry name" value="E_motif"/>
</dbReference>
<protein>
    <recommendedName>
        <fullName evidence="3">DYW domain-containing protein</fullName>
    </recommendedName>
</protein>
<dbReference type="InterPro" id="IPR046960">
    <property type="entry name" value="PPR_At4g14850-like_plant"/>
</dbReference>
<comment type="caution">
    <text evidence="4">The sequence shown here is derived from an EMBL/GenBank/DDBJ whole genome shotgun (WGS) entry which is preliminary data.</text>
</comment>
<feature type="domain" description="DYW" evidence="3">
    <location>
        <begin position="740"/>
        <end position="832"/>
    </location>
</feature>
<dbReference type="Gene3D" id="1.25.40.10">
    <property type="entry name" value="Tetratricopeptide repeat domain"/>
    <property type="match status" value="5"/>
</dbReference>
<organism evidence="4 5">
    <name type="scientific">Dendrobium chrysotoxum</name>
    <name type="common">Orchid</name>
    <dbReference type="NCBI Taxonomy" id="161865"/>
    <lineage>
        <taxon>Eukaryota</taxon>
        <taxon>Viridiplantae</taxon>
        <taxon>Streptophyta</taxon>
        <taxon>Embryophyta</taxon>
        <taxon>Tracheophyta</taxon>
        <taxon>Spermatophyta</taxon>
        <taxon>Magnoliopsida</taxon>
        <taxon>Liliopsida</taxon>
        <taxon>Asparagales</taxon>
        <taxon>Orchidaceae</taxon>
        <taxon>Epidendroideae</taxon>
        <taxon>Malaxideae</taxon>
        <taxon>Dendrobiinae</taxon>
        <taxon>Dendrobium</taxon>
    </lineage>
</organism>
<name>A0AAV7HJ52_DENCH</name>
<gene>
    <name evidence="4" type="ORF">IEQ34_002218</name>
</gene>
<feature type="repeat" description="PPR" evidence="2">
    <location>
        <begin position="221"/>
        <end position="255"/>
    </location>
</feature>
<keyword evidence="5" id="KW-1185">Reference proteome</keyword>
<dbReference type="SUPFAM" id="SSF48452">
    <property type="entry name" value="TPR-like"/>
    <property type="match status" value="1"/>
</dbReference>
<dbReference type="GO" id="GO:0008270">
    <property type="term" value="F:zinc ion binding"/>
    <property type="evidence" value="ECO:0007669"/>
    <property type="project" value="InterPro"/>
</dbReference>
<feature type="repeat" description="PPR" evidence="2">
    <location>
        <begin position="322"/>
        <end position="356"/>
    </location>
</feature>
<dbReference type="GO" id="GO:0009451">
    <property type="term" value="P:RNA modification"/>
    <property type="evidence" value="ECO:0007669"/>
    <property type="project" value="InterPro"/>
</dbReference>
<dbReference type="Proteomes" id="UP000775213">
    <property type="component" value="Unassembled WGS sequence"/>
</dbReference>
<evidence type="ECO:0000313" key="5">
    <source>
        <dbReference type="Proteomes" id="UP000775213"/>
    </source>
</evidence>
<dbReference type="InterPro" id="IPR002885">
    <property type="entry name" value="PPR_rpt"/>
</dbReference>
<evidence type="ECO:0000313" key="4">
    <source>
        <dbReference type="EMBL" id="KAH0468986.1"/>
    </source>
</evidence>
<evidence type="ECO:0000256" key="2">
    <source>
        <dbReference type="PROSITE-ProRule" id="PRU00708"/>
    </source>
</evidence>
<dbReference type="PROSITE" id="PS51375">
    <property type="entry name" value="PPR"/>
    <property type="match status" value="6"/>
</dbReference>